<evidence type="ECO:0000313" key="2">
    <source>
        <dbReference type="WBParaSite" id="PTRK_0000751600.1"/>
    </source>
</evidence>
<proteinExistence type="predicted"/>
<evidence type="ECO:0000313" key="1">
    <source>
        <dbReference type="Proteomes" id="UP000038045"/>
    </source>
</evidence>
<dbReference type="WBParaSite" id="PTRK_0000751600.1">
    <property type="protein sequence ID" value="PTRK_0000751600.1"/>
    <property type="gene ID" value="PTRK_0000751600"/>
</dbReference>
<keyword evidence="1" id="KW-1185">Reference proteome</keyword>
<name>A0A0N4ZHX1_PARTI</name>
<sequence length="117" mass="13949">MPPKKSHNLIKRGSKKKYFCTICNKTIIKLVREDHFFMHKKKDSEPARYVCSYNNCGFNSHWTTILEEHFRKNHDEVQFDQCIRYIIDTKAHLVSEYISEINEKIKPLSSKNIGMKK</sequence>
<protein>
    <submittedName>
        <fullName evidence="2">C2H2-type domain-containing protein</fullName>
    </submittedName>
</protein>
<accession>A0A0N4ZHX1</accession>
<dbReference type="Proteomes" id="UP000038045">
    <property type="component" value="Unplaced"/>
</dbReference>
<organism evidence="1 2">
    <name type="scientific">Parastrongyloides trichosuri</name>
    <name type="common">Possum-specific nematode worm</name>
    <dbReference type="NCBI Taxonomy" id="131310"/>
    <lineage>
        <taxon>Eukaryota</taxon>
        <taxon>Metazoa</taxon>
        <taxon>Ecdysozoa</taxon>
        <taxon>Nematoda</taxon>
        <taxon>Chromadorea</taxon>
        <taxon>Rhabditida</taxon>
        <taxon>Tylenchina</taxon>
        <taxon>Panagrolaimomorpha</taxon>
        <taxon>Strongyloidoidea</taxon>
        <taxon>Strongyloididae</taxon>
        <taxon>Parastrongyloides</taxon>
    </lineage>
</organism>
<reference evidence="2" key="1">
    <citation type="submission" date="2017-02" db="UniProtKB">
        <authorList>
            <consortium name="WormBaseParasite"/>
        </authorList>
    </citation>
    <scope>IDENTIFICATION</scope>
</reference>
<dbReference type="AlphaFoldDB" id="A0A0N4ZHX1"/>